<dbReference type="EMBL" id="JBBPFD010000700">
    <property type="protein sequence ID" value="KAK7877346.1"/>
    <property type="molecule type" value="Genomic_DNA"/>
</dbReference>
<dbReference type="InterPro" id="IPR050504">
    <property type="entry name" value="IgSF_BTN/MOG"/>
</dbReference>
<feature type="region of interest" description="Disordered" evidence="4">
    <location>
        <begin position="1"/>
        <end position="32"/>
    </location>
</feature>
<dbReference type="InterPro" id="IPR003599">
    <property type="entry name" value="Ig_sub"/>
</dbReference>
<accession>A0AAW0MKQ0</accession>
<dbReference type="GO" id="GO:0009897">
    <property type="term" value="C:external side of plasma membrane"/>
    <property type="evidence" value="ECO:0007669"/>
    <property type="project" value="TreeGrafter"/>
</dbReference>
<evidence type="ECO:0000256" key="2">
    <source>
        <dbReference type="ARBA" id="ARBA00023136"/>
    </source>
</evidence>
<dbReference type="PANTHER" id="PTHR24100">
    <property type="entry name" value="BUTYROPHILIN"/>
    <property type="match status" value="1"/>
</dbReference>
<organism evidence="6 7">
    <name type="scientific">Mugilogobius chulae</name>
    <name type="common">yellowstripe goby</name>
    <dbReference type="NCBI Taxonomy" id="88201"/>
    <lineage>
        <taxon>Eukaryota</taxon>
        <taxon>Metazoa</taxon>
        <taxon>Chordata</taxon>
        <taxon>Craniata</taxon>
        <taxon>Vertebrata</taxon>
        <taxon>Euteleostomi</taxon>
        <taxon>Actinopterygii</taxon>
        <taxon>Neopterygii</taxon>
        <taxon>Teleostei</taxon>
        <taxon>Neoteleostei</taxon>
        <taxon>Acanthomorphata</taxon>
        <taxon>Gobiaria</taxon>
        <taxon>Gobiiformes</taxon>
        <taxon>Gobioidei</taxon>
        <taxon>Gobiidae</taxon>
        <taxon>Gobionellinae</taxon>
        <taxon>Mugilogobius</taxon>
    </lineage>
</organism>
<dbReference type="SMART" id="SM00409">
    <property type="entry name" value="IG"/>
    <property type="match status" value="1"/>
</dbReference>
<dbReference type="Proteomes" id="UP001460270">
    <property type="component" value="Unassembled WGS sequence"/>
</dbReference>
<dbReference type="GO" id="GO:0001817">
    <property type="term" value="P:regulation of cytokine production"/>
    <property type="evidence" value="ECO:0007669"/>
    <property type="project" value="TreeGrafter"/>
</dbReference>
<dbReference type="InterPro" id="IPR013106">
    <property type="entry name" value="Ig_V-set"/>
</dbReference>
<evidence type="ECO:0000256" key="3">
    <source>
        <dbReference type="ARBA" id="ARBA00023319"/>
    </source>
</evidence>
<keyword evidence="2" id="KW-0472">Membrane</keyword>
<keyword evidence="7" id="KW-1185">Reference proteome</keyword>
<keyword evidence="3" id="KW-0393">Immunoglobulin domain</keyword>
<evidence type="ECO:0000256" key="1">
    <source>
        <dbReference type="ARBA" id="ARBA00004370"/>
    </source>
</evidence>
<name>A0AAW0MKQ0_9GOBI</name>
<feature type="domain" description="Ig-like" evidence="5">
    <location>
        <begin position="43"/>
        <end position="139"/>
    </location>
</feature>
<comment type="caution">
    <text evidence="6">The sequence shown here is derived from an EMBL/GenBank/DDBJ whole genome shotgun (WGS) entry which is preliminary data.</text>
</comment>
<dbReference type="InterPro" id="IPR036179">
    <property type="entry name" value="Ig-like_dom_sf"/>
</dbReference>
<evidence type="ECO:0000259" key="5">
    <source>
        <dbReference type="PROSITE" id="PS50835"/>
    </source>
</evidence>
<reference evidence="7" key="1">
    <citation type="submission" date="2024-04" db="EMBL/GenBank/DDBJ databases">
        <title>Salinicola lusitanus LLJ914,a marine bacterium isolated from the Okinawa Trough.</title>
        <authorList>
            <person name="Li J."/>
        </authorList>
    </citation>
    <scope>NUCLEOTIDE SEQUENCE [LARGE SCALE GENOMIC DNA]</scope>
</reference>
<evidence type="ECO:0000313" key="7">
    <source>
        <dbReference type="Proteomes" id="UP001460270"/>
    </source>
</evidence>
<dbReference type="SUPFAM" id="SSF48726">
    <property type="entry name" value="Immunoglobulin"/>
    <property type="match status" value="1"/>
</dbReference>
<dbReference type="Gene3D" id="2.60.40.10">
    <property type="entry name" value="Immunoglobulins"/>
    <property type="match status" value="1"/>
</dbReference>
<protein>
    <recommendedName>
        <fullName evidence="5">Ig-like domain-containing protein</fullName>
    </recommendedName>
</protein>
<dbReference type="PROSITE" id="PS50835">
    <property type="entry name" value="IG_LIKE"/>
    <property type="match status" value="1"/>
</dbReference>
<comment type="subcellular location">
    <subcellularLocation>
        <location evidence="1">Membrane</location>
    </subcellularLocation>
</comment>
<dbReference type="InterPro" id="IPR007110">
    <property type="entry name" value="Ig-like_dom"/>
</dbReference>
<dbReference type="InterPro" id="IPR013783">
    <property type="entry name" value="Ig-like_fold"/>
</dbReference>
<dbReference type="GO" id="GO:0050852">
    <property type="term" value="P:T cell receptor signaling pathway"/>
    <property type="evidence" value="ECO:0007669"/>
    <property type="project" value="TreeGrafter"/>
</dbReference>
<dbReference type="GO" id="GO:0005102">
    <property type="term" value="F:signaling receptor binding"/>
    <property type="evidence" value="ECO:0007669"/>
    <property type="project" value="TreeGrafter"/>
</dbReference>
<dbReference type="Pfam" id="PF07686">
    <property type="entry name" value="V-set"/>
    <property type="match status" value="1"/>
</dbReference>
<gene>
    <name evidence="6" type="ORF">WMY93_031950</name>
</gene>
<dbReference type="PANTHER" id="PTHR24100:SF151">
    <property type="entry name" value="ICOS LIGAND"/>
    <property type="match status" value="1"/>
</dbReference>
<dbReference type="AlphaFoldDB" id="A0AAW0MKQ0"/>
<sequence length="237" mass="27937">MRERGERMRRREEERRGMREREEEERMRKERGMRRESYEERVNTTVTEGEDCEMPCFISKDIEVIALMWTVDVNKDLLIYRRGQLMEDDIDPEFKGRVHLKDSSLKNGDMSVILSNVTTNDNGIYECLVQNKDEQNHLQLIHLIVQQHSHSTHQPFVTYRPETAADNANDDIQEETESVFLQKDLLTPVPRAVLVVVEARLNSGVGLPRHQQRKKKYPGWPQDLDRPRAKIKQLSVR</sequence>
<evidence type="ECO:0000313" key="6">
    <source>
        <dbReference type="EMBL" id="KAK7877346.1"/>
    </source>
</evidence>
<proteinExistence type="predicted"/>
<evidence type="ECO:0000256" key="4">
    <source>
        <dbReference type="SAM" id="MobiDB-lite"/>
    </source>
</evidence>